<dbReference type="CDD" id="cd11073">
    <property type="entry name" value="CYP76-like"/>
    <property type="match status" value="1"/>
</dbReference>
<evidence type="ECO:0000256" key="3">
    <source>
        <dbReference type="ARBA" id="ARBA00022490"/>
    </source>
</evidence>
<feature type="region of interest" description="Disordered" evidence="6">
    <location>
        <begin position="562"/>
        <end position="581"/>
    </location>
</feature>
<feature type="region of interest" description="Disordered" evidence="6">
    <location>
        <begin position="1"/>
        <end position="73"/>
    </location>
</feature>
<dbReference type="AlphaFoldDB" id="A0AAV5L9H6"/>
<evidence type="ECO:0000259" key="7">
    <source>
        <dbReference type="Pfam" id="PF03732"/>
    </source>
</evidence>
<dbReference type="FunFam" id="1.10.630.10:FF:000207">
    <property type="entry name" value="Putative cytochrome P450 superfamily protein"/>
    <property type="match status" value="1"/>
</dbReference>
<dbReference type="PROSITE" id="PS00086">
    <property type="entry name" value="CYTOCHROME_P450"/>
    <property type="match status" value="1"/>
</dbReference>
<dbReference type="EMBL" id="BPVZ01000102">
    <property type="protein sequence ID" value="GKV33738.1"/>
    <property type="molecule type" value="Genomic_DNA"/>
</dbReference>
<dbReference type="GO" id="GO:0020037">
    <property type="term" value="F:heme binding"/>
    <property type="evidence" value="ECO:0007669"/>
    <property type="project" value="InterPro"/>
</dbReference>
<keyword evidence="3" id="KW-0963">Cytoplasm</keyword>
<dbReference type="GO" id="GO:0004497">
    <property type="term" value="F:monooxygenase activity"/>
    <property type="evidence" value="ECO:0007669"/>
    <property type="project" value="InterPro"/>
</dbReference>
<dbReference type="PRINTS" id="PR00385">
    <property type="entry name" value="P450"/>
</dbReference>
<dbReference type="Gene3D" id="1.10.630.10">
    <property type="entry name" value="Cytochrome P450"/>
    <property type="match status" value="1"/>
</dbReference>
<dbReference type="GO" id="GO:0016705">
    <property type="term" value="F:oxidoreductase activity, acting on paired donors, with incorporation or reduction of molecular oxygen"/>
    <property type="evidence" value="ECO:0007669"/>
    <property type="project" value="InterPro"/>
</dbReference>
<dbReference type="PRINTS" id="PR00463">
    <property type="entry name" value="EP450I"/>
</dbReference>
<accession>A0AAV5L9H6</accession>
<dbReference type="Pfam" id="PF03517">
    <property type="entry name" value="Voldacs"/>
    <property type="match status" value="1"/>
</dbReference>
<keyword evidence="5" id="KW-0349">Heme</keyword>
<dbReference type="GO" id="GO:0005506">
    <property type="term" value="F:iron ion binding"/>
    <property type="evidence" value="ECO:0007669"/>
    <property type="project" value="InterPro"/>
</dbReference>
<dbReference type="InterPro" id="IPR005162">
    <property type="entry name" value="Retrotrans_gag_dom"/>
</dbReference>
<gene>
    <name evidence="8" type="ORF">SLEP1_g42202</name>
</gene>
<keyword evidence="5" id="KW-0408">Iron</keyword>
<dbReference type="Pfam" id="PF00067">
    <property type="entry name" value="p450"/>
    <property type="match status" value="1"/>
</dbReference>
<feature type="binding site" description="axial binding residue" evidence="5">
    <location>
        <position position="1111"/>
    </location>
    <ligand>
        <name>heme</name>
        <dbReference type="ChEBI" id="CHEBI:30413"/>
    </ligand>
    <ligandPart>
        <name>Fe</name>
        <dbReference type="ChEBI" id="CHEBI:18248"/>
    </ligandPart>
</feature>
<keyword evidence="4" id="KW-0539">Nucleus</keyword>
<dbReference type="GO" id="GO:0005737">
    <property type="term" value="C:cytoplasm"/>
    <property type="evidence" value="ECO:0007669"/>
    <property type="project" value="UniProtKB-SubCell"/>
</dbReference>
<dbReference type="InterPro" id="IPR039924">
    <property type="entry name" value="ICln/Lot5/Saf5"/>
</dbReference>
<dbReference type="PANTHER" id="PTHR47951:SF8">
    <property type="entry name" value="CYTOCHROME P450 93A2-LIKE"/>
    <property type="match status" value="1"/>
</dbReference>
<keyword evidence="9" id="KW-1185">Reference proteome</keyword>
<feature type="compositionally biased region" description="Pro residues" evidence="6">
    <location>
        <begin position="23"/>
        <end position="49"/>
    </location>
</feature>
<feature type="compositionally biased region" description="Acidic residues" evidence="6">
    <location>
        <begin position="564"/>
        <end position="581"/>
    </location>
</feature>
<comment type="subcellular location">
    <subcellularLocation>
        <location evidence="2">Cytoplasm</location>
    </subcellularLocation>
    <subcellularLocation>
        <location evidence="1">Nucleus</location>
    </subcellularLocation>
</comment>
<evidence type="ECO:0000256" key="6">
    <source>
        <dbReference type="SAM" id="MobiDB-lite"/>
    </source>
</evidence>
<feature type="compositionally biased region" description="Polar residues" evidence="6">
    <location>
        <begin position="405"/>
        <end position="414"/>
    </location>
</feature>
<feature type="domain" description="Retrotransposon gag" evidence="7">
    <location>
        <begin position="237"/>
        <end position="328"/>
    </location>
</feature>
<dbReference type="Gene3D" id="2.30.29.30">
    <property type="entry name" value="Pleckstrin-homology domain (PH domain)/Phosphotyrosine-binding domain (PTB)"/>
    <property type="match status" value="1"/>
</dbReference>
<comment type="caution">
    <text evidence="8">The sequence shown here is derived from an EMBL/GenBank/DDBJ whole genome shotgun (WGS) entry which is preliminary data.</text>
</comment>
<evidence type="ECO:0000256" key="2">
    <source>
        <dbReference type="ARBA" id="ARBA00004496"/>
    </source>
</evidence>
<evidence type="ECO:0000256" key="5">
    <source>
        <dbReference type="PIRSR" id="PIRSR602401-1"/>
    </source>
</evidence>
<evidence type="ECO:0000256" key="4">
    <source>
        <dbReference type="ARBA" id="ARBA00023242"/>
    </source>
</evidence>
<name>A0AAV5L9H6_9ROSI</name>
<feature type="compositionally biased region" description="Polar residues" evidence="6">
    <location>
        <begin position="63"/>
        <end position="73"/>
    </location>
</feature>
<dbReference type="InterPro" id="IPR011993">
    <property type="entry name" value="PH-like_dom_sf"/>
</dbReference>
<keyword evidence="5" id="KW-0479">Metal-binding</keyword>
<dbReference type="Pfam" id="PF03732">
    <property type="entry name" value="Retrotrans_gag"/>
    <property type="match status" value="1"/>
</dbReference>
<dbReference type="InterPro" id="IPR036396">
    <property type="entry name" value="Cyt_P450_sf"/>
</dbReference>
<feature type="region of interest" description="Disordered" evidence="6">
    <location>
        <begin position="392"/>
        <end position="414"/>
    </location>
</feature>
<organism evidence="8 9">
    <name type="scientific">Rubroshorea leprosula</name>
    <dbReference type="NCBI Taxonomy" id="152421"/>
    <lineage>
        <taxon>Eukaryota</taxon>
        <taxon>Viridiplantae</taxon>
        <taxon>Streptophyta</taxon>
        <taxon>Embryophyta</taxon>
        <taxon>Tracheophyta</taxon>
        <taxon>Spermatophyta</taxon>
        <taxon>Magnoliopsida</taxon>
        <taxon>eudicotyledons</taxon>
        <taxon>Gunneridae</taxon>
        <taxon>Pentapetalae</taxon>
        <taxon>rosids</taxon>
        <taxon>malvids</taxon>
        <taxon>Malvales</taxon>
        <taxon>Dipterocarpaceae</taxon>
        <taxon>Rubroshorea</taxon>
    </lineage>
</organism>
<evidence type="ECO:0000313" key="8">
    <source>
        <dbReference type="EMBL" id="GKV33738.1"/>
    </source>
</evidence>
<dbReference type="Proteomes" id="UP001054252">
    <property type="component" value="Unassembled WGS sequence"/>
</dbReference>
<evidence type="ECO:0000313" key="9">
    <source>
        <dbReference type="Proteomes" id="UP001054252"/>
    </source>
</evidence>
<sequence>MVHTRSVRAGNSSLPHGQGQPPNNLPPLIPPQLPTQLPPQLPPQVPIMFPPSDHAEGGDENQPHASAHNSTSTANQDVVTAQLAAMQQQFGVFQLVLAQLLARSNPGDPLINLLNPAQQPPVTQQNPQPVQPALAISESQAQSHIALAQQPIPDDVTRRLDSLEKLVAEHRGAPPPQHVTNSIPHPLNTNITLEPYPTGFKIPQLETYDGTKDPDDHLHAFYSCMQAQNASDALMCKIFPSTLRGNARTWYYSLPPRSISSYTEMTSAFATKFSSRRLIRKTTSELMRVKQRDGESLKNYMSRFNDVVLEVSSFDQAVGIAAVIAGLKHDRFRDSLIKHAATTFSEVNDRSLKFITAEEYALAQNPPSSKNQNPEWRDDNLSRKRMRMAQNRGPVLTSPPRFGRPNSTPQQQSAGKYAKFCVELDVTKPLLPMICIEGREYKVEYDGLDVGLDNSQREPANLFSTPVAERSSCTSALGDRAPESPSALSTSPPSTPFILQVVWLSDVDRTNGYAVDFLSISLHAVSRDPEAYTLFLVFTVRLAGLWVGVGMSLWDFKTEQSWTETEDGEEESEGPDSESDEVLDLSKITKTRLIPSDAGQCVYISELIFSVCAKLNPDPIEEDEEGEGWVFSADQMVDEARENEDSEWDFSHNPVSSIGQSNGNHDLAHSVLQLQINDQRFEDAEEMENVWQSKLRVHLMQFLSPPGLPLLGNLPFLQPDLNHYLTKLSNTYGPIMRLQLGRKICIVISSASLAKIILKDNDAIFANHEVLATAKILSYGGIDIAFSPNGPQWRKMRKIFAHQLMSNASLDACYALRQQGVREMVKDVHSKAGSPIDISEQMFIMVLNVTMSMVWGAPLLGVERNSMGPEFRRLVKEVVELISTPNISDLFPVFAPFDLQGIESKMKEIFLWFDQMFESVIAGRMKDNGKAKKKDLLQFLLELKHQGDNGSTPCLSMDEIKALFTNILLGATDTTSTTVEWTMTEMLRHPAKMRRAREEIEEVIGNQNIVEESHLPKLLYLDAVIKETLRLHPTVPFLVPRNPSKDCSVAGYTIPQGSRILINLWKIQRDADVWENPSEFEPERFLKEPEKGDYHGNFFNFLPFGSGRRICAGLPLAERMMKYVLATLLHSFEWEIPIEVELDVSEKFGFVMKKMNPLVAIPIPRLATLEQYH</sequence>
<dbReference type="PANTHER" id="PTHR47951">
    <property type="entry name" value="OS08G0547900 PROTEIN"/>
    <property type="match status" value="1"/>
</dbReference>
<dbReference type="GO" id="GO:0005634">
    <property type="term" value="C:nucleus"/>
    <property type="evidence" value="ECO:0007669"/>
    <property type="project" value="UniProtKB-SubCell"/>
</dbReference>
<evidence type="ECO:0000256" key="1">
    <source>
        <dbReference type="ARBA" id="ARBA00004123"/>
    </source>
</evidence>
<feature type="region of interest" description="Disordered" evidence="6">
    <location>
        <begin position="473"/>
        <end position="492"/>
    </location>
</feature>
<feature type="compositionally biased region" description="Low complexity" evidence="6">
    <location>
        <begin position="483"/>
        <end position="492"/>
    </location>
</feature>
<proteinExistence type="predicted"/>
<reference evidence="8 9" key="1">
    <citation type="journal article" date="2021" name="Commun. Biol.">
        <title>The genome of Shorea leprosula (Dipterocarpaceae) highlights the ecological relevance of drought in aseasonal tropical rainforests.</title>
        <authorList>
            <person name="Ng K.K.S."/>
            <person name="Kobayashi M.J."/>
            <person name="Fawcett J.A."/>
            <person name="Hatakeyama M."/>
            <person name="Paape T."/>
            <person name="Ng C.H."/>
            <person name="Ang C.C."/>
            <person name="Tnah L.H."/>
            <person name="Lee C.T."/>
            <person name="Nishiyama T."/>
            <person name="Sese J."/>
            <person name="O'Brien M.J."/>
            <person name="Copetti D."/>
            <person name="Mohd Noor M.I."/>
            <person name="Ong R.C."/>
            <person name="Putra M."/>
            <person name="Sireger I.Z."/>
            <person name="Indrioko S."/>
            <person name="Kosugi Y."/>
            <person name="Izuno A."/>
            <person name="Isagi Y."/>
            <person name="Lee S.L."/>
            <person name="Shimizu K.K."/>
        </authorList>
    </citation>
    <scope>NUCLEOTIDE SEQUENCE [LARGE SCALE GENOMIC DNA]</scope>
    <source>
        <strain evidence="8">214</strain>
    </source>
</reference>
<protein>
    <recommendedName>
        <fullName evidence="7">Retrotransposon gag domain-containing protein</fullName>
    </recommendedName>
</protein>
<dbReference type="InterPro" id="IPR017972">
    <property type="entry name" value="Cyt_P450_CS"/>
</dbReference>
<dbReference type="InterPro" id="IPR001128">
    <property type="entry name" value="Cyt_P450"/>
</dbReference>
<comment type="cofactor">
    <cofactor evidence="5">
        <name>heme</name>
        <dbReference type="ChEBI" id="CHEBI:30413"/>
    </cofactor>
</comment>
<dbReference type="InterPro" id="IPR002401">
    <property type="entry name" value="Cyt_P450_E_grp-I"/>
</dbReference>
<dbReference type="SUPFAM" id="SSF48264">
    <property type="entry name" value="Cytochrome P450"/>
    <property type="match status" value="1"/>
</dbReference>